<proteinExistence type="predicted"/>
<keyword evidence="2" id="KW-1185">Reference proteome</keyword>
<evidence type="ECO:0000313" key="2">
    <source>
        <dbReference type="Proteomes" id="UP000887013"/>
    </source>
</evidence>
<dbReference type="OrthoDB" id="10623819at2759"/>
<dbReference type="Proteomes" id="UP000887013">
    <property type="component" value="Unassembled WGS sequence"/>
</dbReference>
<name>A0A8X6M8V2_NEPPI</name>
<evidence type="ECO:0000313" key="1">
    <source>
        <dbReference type="EMBL" id="GFS32458.1"/>
    </source>
</evidence>
<organism evidence="1 2">
    <name type="scientific">Nephila pilipes</name>
    <name type="common">Giant wood spider</name>
    <name type="synonym">Nephila maculata</name>
    <dbReference type="NCBI Taxonomy" id="299642"/>
    <lineage>
        <taxon>Eukaryota</taxon>
        <taxon>Metazoa</taxon>
        <taxon>Ecdysozoa</taxon>
        <taxon>Arthropoda</taxon>
        <taxon>Chelicerata</taxon>
        <taxon>Arachnida</taxon>
        <taxon>Araneae</taxon>
        <taxon>Araneomorphae</taxon>
        <taxon>Entelegynae</taxon>
        <taxon>Araneoidea</taxon>
        <taxon>Nephilidae</taxon>
        <taxon>Nephila</taxon>
    </lineage>
</organism>
<protein>
    <submittedName>
        <fullName evidence="1">Uncharacterized protein</fullName>
    </submittedName>
</protein>
<sequence>MVSLQKIDNSFIYKFSSYSKTVRIVAWILRFINNSRIPRNSRKSGIFDSEEISVAEYAVVRKIQKKSFVNEEDEKLKTLRAFKDKNGIIRLKTKILYGPENVYSRSLARKHCSSFRNCLIFKRFMRLEWKGVIPTAKFPSLE</sequence>
<dbReference type="EMBL" id="BMAW01042085">
    <property type="protein sequence ID" value="GFS32458.1"/>
    <property type="molecule type" value="Genomic_DNA"/>
</dbReference>
<accession>A0A8X6M8V2</accession>
<reference evidence="1" key="1">
    <citation type="submission" date="2020-08" db="EMBL/GenBank/DDBJ databases">
        <title>Multicomponent nature underlies the extraordinary mechanical properties of spider dragline silk.</title>
        <authorList>
            <person name="Kono N."/>
            <person name="Nakamura H."/>
            <person name="Mori M."/>
            <person name="Yoshida Y."/>
            <person name="Ohtoshi R."/>
            <person name="Malay A.D."/>
            <person name="Moran D.A.P."/>
            <person name="Tomita M."/>
            <person name="Numata K."/>
            <person name="Arakawa K."/>
        </authorList>
    </citation>
    <scope>NUCLEOTIDE SEQUENCE</scope>
</reference>
<dbReference type="AlphaFoldDB" id="A0A8X6M8V2"/>
<gene>
    <name evidence="1" type="ORF">NPIL_22611</name>
</gene>
<comment type="caution">
    <text evidence="1">The sequence shown here is derived from an EMBL/GenBank/DDBJ whole genome shotgun (WGS) entry which is preliminary data.</text>
</comment>